<evidence type="ECO:0000256" key="3">
    <source>
        <dbReference type="ARBA" id="ARBA00022833"/>
    </source>
</evidence>
<evidence type="ECO:0000313" key="10">
    <source>
        <dbReference type="Proteomes" id="UP000515158"/>
    </source>
</evidence>
<dbReference type="SUPFAM" id="SSF57716">
    <property type="entry name" value="Glucocorticoid receptor-like (DNA-binding domain)"/>
    <property type="match status" value="1"/>
</dbReference>
<dbReference type="Proteomes" id="UP000515158">
    <property type="component" value="Unplaced"/>
</dbReference>
<dbReference type="InterPro" id="IPR048366">
    <property type="entry name" value="TNP-like_GBD"/>
</dbReference>
<feature type="chain" id="PRO_5028204822" evidence="8">
    <location>
        <begin position="32"/>
        <end position="868"/>
    </location>
</feature>
<keyword evidence="2 5" id="KW-0863">Zinc-finger</keyword>
<feature type="coiled-coil region" evidence="6">
    <location>
        <begin position="276"/>
        <end position="303"/>
    </location>
</feature>
<dbReference type="GO" id="GO:0003677">
    <property type="term" value="F:DNA binding"/>
    <property type="evidence" value="ECO:0007669"/>
    <property type="project" value="UniProtKB-UniRule"/>
</dbReference>
<dbReference type="RefSeq" id="XP_034245533.1">
    <property type="nucleotide sequence ID" value="XM_034389642.1"/>
</dbReference>
<accession>A0A6P8YZD1</accession>
<dbReference type="GO" id="GO:0008270">
    <property type="term" value="F:zinc ion binding"/>
    <property type="evidence" value="ECO:0007669"/>
    <property type="project" value="UniProtKB-KW"/>
</dbReference>
<evidence type="ECO:0000256" key="8">
    <source>
        <dbReference type="SAM" id="SignalP"/>
    </source>
</evidence>
<protein>
    <submittedName>
        <fullName evidence="11">Uncharacterized protein LOC117647746</fullName>
    </submittedName>
</protein>
<reference evidence="11" key="1">
    <citation type="submission" date="2025-08" db="UniProtKB">
        <authorList>
            <consortium name="RefSeq"/>
        </authorList>
    </citation>
    <scope>IDENTIFICATION</scope>
    <source>
        <tissue evidence="11">Total insect</tissue>
    </source>
</reference>
<keyword evidence="1" id="KW-0479">Metal-binding</keyword>
<keyword evidence="4 5" id="KW-0238">DNA-binding</keyword>
<keyword evidence="6" id="KW-0175">Coiled coil</keyword>
<feature type="signal peptide" evidence="8">
    <location>
        <begin position="1"/>
        <end position="31"/>
    </location>
</feature>
<evidence type="ECO:0000259" key="9">
    <source>
        <dbReference type="PROSITE" id="PS50950"/>
    </source>
</evidence>
<evidence type="ECO:0000313" key="11">
    <source>
        <dbReference type="RefSeq" id="XP_034245533.1"/>
    </source>
</evidence>
<evidence type="ECO:0000256" key="2">
    <source>
        <dbReference type="ARBA" id="ARBA00022771"/>
    </source>
</evidence>
<feature type="region of interest" description="Disordered" evidence="7">
    <location>
        <begin position="812"/>
        <end position="836"/>
    </location>
</feature>
<evidence type="ECO:0000256" key="7">
    <source>
        <dbReference type="SAM" id="MobiDB-lite"/>
    </source>
</evidence>
<dbReference type="InterPro" id="IPR006612">
    <property type="entry name" value="THAP_Znf"/>
</dbReference>
<dbReference type="Pfam" id="PF21787">
    <property type="entry name" value="TNP-like_RNaseH_N"/>
    <property type="match status" value="1"/>
</dbReference>
<dbReference type="OrthoDB" id="6627680at2759"/>
<dbReference type="Pfam" id="PF21788">
    <property type="entry name" value="TNP-like_GBD"/>
    <property type="match status" value="1"/>
</dbReference>
<feature type="region of interest" description="Disordered" evidence="7">
    <location>
        <begin position="203"/>
        <end position="239"/>
    </location>
</feature>
<evidence type="ECO:0000256" key="5">
    <source>
        <dbReference type="PROSITE-ProRule" id="PRU00309"/>
    </source>
</evidence>
<evidence type="ECO:0000256" key="4">
    <source>
        <dbReference type="ARBA" id="ARBA00023125"/>
    </source>
</evidence>
<feature type="domain" description="THAP-type" evidence="9">
    <location>
        <begin position="34"/>
        <end position="117"/>
    </location>
</feature>
<dbReference type="InterPro" id="IPR048365">
    <property type="entry name" value="TNP-like_RNaseH_N"/>
</dbReference>
<dbReference type="GeneID" id="117647746"/>
<proteinExistence type="predicted"/>
<dbReference type="PROSITE" id="PS50950">
    <property type="entry name" value="ZF_THAP"/>
    <property type="match status" value="1"/>
</dbReference>
<keyword evidence="3" id="KW-0862">Zinc</keyword>
<gene>
    <name evidence="11" type="primary">LOC117647746</name>
</gene>
<keyword evidence="10" id="KW-1185">Reference proteome</keyword>
<dbReference type="Pfam" id="PF05485">
    <property type="entry name" value="THAP"/>
    <property type="match status" value="1"/>
</dbReference>
<dbReference type="InParanoid" id="A0A6P8YZD1"/>
<sequence>MASFAIENGRRERKFHLELLFFLFNPVLILSRNMPNVVKCSVHGCPNTNKTHPLHKFPQNDTDRCLKWVRLSGNPKLLNVPLKDMHKKKICKDHFSRRMFWNNTLKTLNRDAEPDILRNVTPLTTDQLSVARLTEVVPTQADVGSAGTEVPLPSVPIDFAAEEPITVHVEVETDSIQATMGPVCIEAPLPSVPLDVAAEEPVTVRVETDSEKGENQPSKNAAQEENPPSKSSQSKNVAAIAQKISQQRVSKLSVLKEAGVEKDGLSDDASKLLRVAHMYKSRLARSEKKLKEANSRLVDLEKPESHARVLSDKISPALNVLLKGELLNGSRDPRGRDWCEESKCLSLVIKSCSRKTYSLLEKMFVLPSSRTIQNVLSKIPLEPGINEGFFGHLARQVETMTPKEKFVSLNWDEFRGQGGLFFNEKKGIIIGFENFGPFGNSNLPADEYLIFLIRSLDPNSNWKMPLAIFFSLSMCPGEILKKMIVLIITKLQNIGLRVAAAVCDQGPANQKAMRLLHEEAAKKTGRVEEPEIIVNGQTIVTFWDNPHVFKNIINNWRLDIHNCIEYGPQCKRAYYQHIIDYYEYDKKNFKVGLLTHEQVYPEGKQKMKVKHCTQVAGATVANKSYNQLSSHNGGNPILPGADDTANFMLKVDYLFDITNGSAPGDKPKPEQRALVTETSFHLEAWKEMRKEVATWAYIDKEGKRVIIPCLKACQDNLLADPALWRLLVKEGQYTSLNLRHVTQDCLENFISQMRATLGPNTHPTCYQVMNAFRTQLINKHVNFSLQKGKHCQDDGAQMLTDMQRLINNKKTLSSDKDESSQWMQDNQQTQPSPSSNLTKLEDQLCFLLAMLPPISPLKREAEENNQEI</sequence>
<organism evidence="11">
    <name type="scientific">Thrips palmi</name>
    <name type="common">Melon thrips</name>
    <dbReference type="NCBI Taxonomy" id="161013"/>
    <lineage>
        <taxon>Eukaryota</taxon>
        <taxon>Metazoa</taxon>
        <taxon>Ecdysozoa</taxon>
        <taxon>Arthropoda</taxon>
        <taxon>Hexapoda</taxon>
        <taxon>Insecta</taxon>
        <taxon>Pterygota</taxon>
        <taxon>Neoptera</taxon>
        <taxon>Paraneoptera</taxon>
        <taxon>Thysanoptera</taxon>
        <taxon>Terebrantia</taxon>
        <taxon>Thripoidea</taxon>
        <taxon>Thripidae</taxon>
        <taxon>Thrips</taxon>
    </lineage>
</organism>
<dbReference type="KEGG" id="tpal:117647746"/>
<dbReference type="SMART" id="SM00692">
    <property type="entry name" value="DM3"/>
    <property type="match status" value="1"/>
</dbReference>
<name>A0A6P8YZD1_THRPL</name>
<feature type="compositionally biased region" description="Polar residues" evidence="7">
    <location>
        <begin position="215"/>
        <end position="236"/>
    </location>
</feature>
<dbReference type="AlphaFoldDB" id="A0A6P8YZD1"/>
<keyword evidence="8" id="KW-0732">Signal</keyword>
<feature type="compositionally biased region" description="Polar residues" evidence="7">
    <location>
        <begin position="820"/>
        <end position="836"/>
    </location>
</feature>
<dbReference type="SMART" id="SM00980">
    <property type="entry name" value="THAP"/>
    <property type="match status" value="1"/>
</dbReference>
<evidence type="ECO:0000256" key="6">
    <source>
        <dbReference type="SAM" id="Coils"/>
    </source>
</evidence>
<evidence type="ECO:0000256" key="1">
    <source>
        <dbReference type="ARBA" id="ARBA00022723"/>
    </source>
</evidence>